<dbReference type="Pfam" id="PF08241">
    <property type="entry name" value="Methyltransf_11"/>
    <property type="match status" value="1"/>
</dbReference>
<dbReference type="RefSeq" id="WP_014856843.1">
    <property type="nucleotide sequence ID" value="NC_018178.1"/>
</dbReference>
<organism evidence="3 4">
    <name type="scientific">Melioribacter roseus (strain DSM 23840 / JCM 17771 / VKM B-2668 / P3M-2)</name>
    <dbReference type="NCBI Taxonomy" id="1191523"/>
    <lineage>
        <taxon>Bacteria</taxon>
        <taxon>Pseudomonadati</taxon>
        <taxon>Ignavibacteriota</taxon>
        <taxon>Ignavibacteria</taxon>
        <taxon>Ignavibacteriales</taxon>
        <taxon>Melioribacteraceae</taxon>
        <taxon>Melioribacter</taxon>
    </lineage>
</organism>
<dbReference type="eggNOG" id="COG0457">
    <property type="taxonomic scope" value="Bacteria"/>
</dbReference>
<dbReference type="InterPro" id="IPR029063">
    <property type="entry name" value="SAM-dependent_MTases_sf"/>
</dbReference>
<dbReference type="Pfam" id="PF13424">
    <property type="entry name" value="TPR_12"/>
    <property type="match status" value="1"/>
</dbReference>
<dbReference type="SMART" id="SM00028">
    <property type="entry name" value="TPR"/>
    <property type="match status" value="4"/>
</dbReference>
<name>I7A6C0_MELRP</name>
<dbReference type="GO" id="GO:0008757">
    <property type="term" value="F:S-adenosylmethionine-dependent methyltransferase activity"/>
    <property type="evidence" value="ECO:0007669"/>
    <property type="project" value="InterPro"/>
</dbReference>
<gene>
    <name evidence="3" type="ordered locus">MROS_2181</name>
</gene>
<dbReference type="PATRIC" id="fig|1191523.3.peg.2306"/>
<dbReference type="InterPro" id="IPR011990">
    <property type="entry name" value="TPR-like_helical_dom_sf"/>
</dbReference>
<feature type="domain" description="Methyltransferase type 11" evidence="2">
    <location>
        <begin position="67"/>
        <end position="157"/>
    </location>
</feature>
<dbReference type="Gene3D" id="3.40.50.150">
    <property type="entry name" value="Vaccinia Virus protein VP39"/>
    <property type="match status" value="1"/>
</dbReference>
<accession>I7A6C0</accession>
<dbReference type="HOGENOM" id="CLU_561195_0_0_10"/>
<dbReference type="PANTHER" id="PTHR12558:SF13">
    <property type="entry name" value="CELL DIVISION CYCLE PROTEIN 27 HOMOLOG"/>
    <property type="match status" value="1"/>
</dbReference>
<dbReference type="EMBL" id="CP003557">
    <property type="protein sequence ID" value="AFN75411.1"/>
    <property type="molecule type" value="Genomic_DNA"/>
</dbReference>
<keyword evidence="4" id="KW-1185">Reference proteome</keyword>
<dbReference type="InterPro" id="IPR019734">
    <property type="entry name" value="TPR_rpt"/>
</dbReference>
<dbReference type="SUPFAM" id="SSF48452">
    <property type="entry name" value="TPR-like"/>
    <property type="match status" value="2"/>
</dbReference>
<dbReference type="Gene3D" id="1.25.40.10">
    <property type="entry name" value="Tetratricopeptide repeat domain"/>
    <property type="match status" value="2"/>
</dbReference>
<dbReference type="Pfam" id="PF14559">
    <property type="entry name" value="TPR_19"/>
    <property type="match status" value="1"/>
</dbReference>
<evidence type="ECO:0000313" key="3">
    <source>
        <dbReference type="EMBL" id="AFN75411.1"/>
    </source>
</evidence>
<sequence length="486" mass="56208">MFKNIPKEMHGYFTQIEDIRKNVTTIREWWEENHKYDEPFLLSGTPGREVWRALGITDYINAQKKILNIGVGLGHCTKELSNIGAEVHALDISLTALKRVEKYIKKGWTPDELPHLPVNYFDLAISHLVAQHMSDTDLLNQIKYVIKSLKKDGFFAIQIAFPLQEEYQFREDFEIQKWGGVLRTLEHINELVEKGGGKILWVDNIAEFNEFDTGWYGIHIVKNAPESVIEYSNHKLNKKKSKLIENEAKRYQKKIDKAILFYKNSLSVDNENLSSLKKCGEIYYQKDEKLISLEMFNKAYYLNKIDLETILLIAQVYLELGEYFKACHLLIEYKNKQHEISDSLLIKTRINVSNALNTLGDVYFASGLYKMAAKVYEKSLELYPGNDLITIKFNKVKNVNDEPVDYTLLIINLAEMAIEERRYDSARLILEDLLITEPKNISALIDIGVLNALEGNDEEAIKCFQQVIENDPENEIALENLTILKK</sequence>
<dbReference type="STRING" id="1191523.MROS_2181"/>
<feature type="repeat" description="TPR" evidence="1">
    <location>
        <begin position="441"/>
        <end position="474"/>
    </location>
</feature>
<dbReference type="Proteomes" id="UP000009011">
    <property type="component" value="Chromosome"/>
</dbReference>
<protein>
    <recommendedName>
        <fullName evidence="2">Methyltransferase type 11 domain-containing protein</fullName>
    </recommendedName>
</protein>
<proteinExistence type="predicted"/>
<evidence type="ECO:0000256" key="1">
    <source>
        <dbReference type="PROSITE-ProRule" id="PRU00339"/>
    </source>
</evidence>
<reference evidence="3 4" key="1">
    <citation type="journal article" date="2013" name="PLoS ONE">
        <title>Genomic analysis of Melioribacter roseus, facultatively anaerobic organotrophic bacterium representing a novel deep lineage within Bacteriodetes/Chlorobi group.</title>
        <authorList>
            <person name="Kadnikov V.V."/>
            <person name="Mardanov A.V."/>
            <person name="Podosokorskaya O.A."/>
            <person name="Gavrilov S.N."/>
            <person name="Kublanov I.V."/>
            <person name="Beletsky A.V."/>
            <person name="Bonch-Osmolovskaya E.A."/>
            <person name="Ravin N.V."/>
        </authorList>
    </citation>
    <scope>NUCLEOTIDE SEQUENCE [LARGE SCALE GENOMIC DNA]</scope>
    <source>
        <strain evidence="4">JCM 17771 / P3M-2</strain>
    </source>
</reference>
<dbReference type="AlphaFoldDB" id="I7A6C0"/>
<evidence type="ECO:0000259" key="2">
    <source>
        <dbReference type="Pfam" id="PF08241"/>
    </source>
</evidence>
<dbReference type="SUPFAM" id="SSF53335">
    <property type="entry name" value="S-adenosyl-L-methionine-dependent methyltransferases"/>
    <property type="match status" value="1"/>
</dbReference>
<dbReference type="InterPro" id="IPR013216">
    <property type="entry name" value="Methyltransf_11"/>
</dbReference>
<keyword evidence="1" id="KW-0802">TPR repeat</keyword>
<dbReference type="KEGG" id="mro:MROS_2181"/>
<dbReference type="PANTHER" id="PTHR12558">
    <property type="entry name" value="CELL DIVISION CYCLE 16,23,27"/>
    <property type="match status" value="1"/>
</dbReference>
<evidence type="ECO:0000313" key="4">
    <source>
        <dbReference type="Proteomes" id="UP000009011"/>
    </source>
</evidence>
<feature type="repeat" description="TPR" evidence="1">
    <location>
        <begin position="353"/>
        <end position="386"/>
    </location>
</feature>
<dbReference type="PROSITE" id="PS50005">
    <property type="entry name" value="TPR"/>
    <property type="match status" value="2"/>
</dbReference>